<dbReference type="SMART" id="SM00903">
    <property type="entry name" value="Flavin_Reduct"/>
    <property type="match status" value="1"/>
</dbReference>
<evidence type="ECO:0000313" key="4">
    <source>
        <dbReference type="Proteomes" id="UP000616724"/>
    </source>
</evidence>
<dbReference type="SUPFAM" id="SSF50475">
    <property type="entry name" value="FMN-binding split barrel"/>
    <property type="match status" value="1"/>
</dbReference>
<dbReference type="InterPro" id="IPR050268">
    <property type="entry name" value="NADH-dep_flavin_reductase"/>
</dbReference>
<dbReference type="Proteomes" id="UP000616724">
    <property type="component" value="Unassembled WGS sequence"/>
</dbReference>
<dbReference type="GO" id="GO:0010181">
    <property type="term" value="F:FMN binding"/>
    <property type="evidence" value="ECO:0007669"/>
    <property type="project" value="InterPro"/>
</dbReference>
<feature type="domain" description="Flavin reductase like" evidence="2">
    <location>
        <begin position="22"/>
        <end position="168"/>
    </location>
</feature>
<accession>A0A8J3W711</accession>
<keyword evidence="1" id="KW-0560">Oxidoreductase</keyword>
<evidence type="ECO:0000313" key="3">
    <source>
        <dbReference type="EMBL" id="GIH77371.1"/>
    </source>
</evidence>
<organism evidence="3 4">
    <name type="scientific">Planobispora longispora</name>
    <dbReference type="NCBI Taxonomy" id="28887"/>
    <lineage>
        <taxon>Bacteria</taxon>
        <taxon>Bacillati</taxon>
        <taxon>Actinomycetota</taxon>
        <taxon>Actinomycetes</taxon>
        <taxon>Streptosporangiales</taxon>
        <taxon>Streptosporangiaceae</taxon>
        <taxon>Planobispora</taxon>
    </lineage>
</organism>
<dbReference type="AlphaFoldDB" id="A0A8J3W711"/>
<name>A0A8J3W711_9ACTN</name>
<dbReference type="GO" id="GO:0042602">
    <property type="term" value="F:riboflavin reductase (NADPH) activity"/>
    <property type="evidence" value="ECO:0007669"/>
    <property type="project" value="TreeGrafter"/>
</dbReference>
<evidence type="ECO:0000256" key="1">
    <source>
        <dbReference type="ARBA" id="ARBA00023002"/>
    </source>
</evidence>
<dbReference type="InterPro" id="IPR012349">
    <property type="entry name" value="Split_barrel_FMN-bd"/>
</dbReference>
<dbReference type="PANTHER" id="PTHR30466">
    <property type="entry name" value="FLAVIN REDUCTASE"/>
    <property type="match status" value="1"/>
</dbReference>
<comment type="caution">
    <text evidence="3">The sequence shown here is derived from an EMBL/GenBank/DDBJ whole genome shotgun (WGS) entry which is preliminary data.</text>
</comment>
<dbReference type="EMBL" id="BOOH01000029">
    <property type="protein sequence ID" value="GIH77371.1"/>
    <property type="molecule type" value="Genomic_DNA"/>
</dbReference>
<gene>
    <name evidence="3" type="ORF">Plo01_38000</name>
</gene>
<dbReference type="Pfam" id="PF01613">
    <property type="entry name" value="Flavin_Reduct"/>
    <property type="match status" value="1"/>
</dbReference>
<dbReference type="PANTHER" id="PTHR30466:SF1">
    <property type="entry name" value="FMN REDUCTASE (NADH) RUTF"/>
    <property type="match status" value="1"/>
</dbReference>
<dbReference type="Gene3D" id="2.30.110.10">
    <property type="entry name" value="Electron Transport, Fmn-binding Protein, Chain A"/>
    <property type="match status" value="1"/>
</dbReference>
<sequence length="171" mass="18383">MHKVASVQTGDRADRDAYRRAVGRFATGITIVTTRLDEIDYAMTVNSFASVSLDPLLALICVEKVARFHGAVLSAGVWGVSVLEESAEDASRFFAHRGRPLEGQLEGHPHHHGRLGVALFDDALATVECRTVAVHDGGDHSIVVGEVVAVATPADGSPLLYHEGRYRRLSG</sequence>
<proteinExistence type="predicted"/>
<reference evidence="3 4" key="1">
    <citation type="submission" date="2021-01" db="EMBL/GenBank/DDBJ databases">
        <title>Whole genome shotgun sequence of Planobispora longispora NBRC 13918.</title>
        <authorList>
            <person name="Komaki H."/>
            <person name="Tamura T."/>
        </authorList>
    </citation>
    <scope>NUCLEOTIDE SEQUENCE [LARGE SCALE GENOMIC DNA]</scope>
    <source>
        <strain evidence="3 4">NBRC 13918</strain>
    </source>
</reference>
<dbReference type="InterPro" id="IPR002563">
    <property type="entry name" value="Flavin_Rdtase-like_dom"/>
</dbReference>
<keyword evidence="4" id="KW-1185">Reference proteome</keyword>
<evidence type="ECO:0000259" key="2">
    <source>
        <dbReference type="SMART" id="SM00903"/>
    </source>
</evidence>
<protein>
    <submittedName>
        <fullName evidence="3">Flavin reductase</fullName>
    </submittedName>
</protein>